<name>A0A7W2FTB1_9VIBR</name>
<feature type="domain" description="GGDEF" evidence="3">
    <location>
        <begin position="271"/>
        <end position="408"/>
    </location>
</feature>
<sequence>MNKLRSNSLISKFIRIITILATVYLVIILLYIVPKGLEQADNSHNELEQKLALSLSKSAAIAIFVNNSEIASEVIDALLLHQEIDAVKLESDGGIVFTSNPLLFDESSSTENINRYRLYSPVDAQPIGTLLIHSDSRVLQQRAISRVLYQVGFILVQFLFTVMVLVLVLKKIVGRPLTTLSKALDSATPGHSEIIPINKANENNEIGVVAHSVNTFINNSHQAIERERELRAQIEHWEQHYRHMAEQDSLTGLKNRLGCEKYIEKASLTHQYIALLLMDLDGFKAVNDDFGHAAGDFTLTEIARRFSVELEESNLAGVVGRIGGDEFVIYLALHQNDSAPIQSLAHNIVQSANQPILYQSNLIQVGCSVGIAVHANQQFDIDKLIQHADKAMYSVKQMRKNDFSFYQTMKEESPLP</sequence>
<keyword evidence="5" id="KW-1185">Reference proteome</keyword>
<dbReference type="PANTHER" id="PTHR46663">
    <property type="entry name" value="DIGUANYLATE CYCLASE DGCT-RELATED"/>
    <property type="match status" value="1"/>
</dbReference>
<dbReference type="InterPro" id="IPR029787">
    <property type="entry name" value="Nucleotide_cyclase"/>
</dbReference>
<dbReference type="InterPro" id="IPR003660">
    <property type="entry name" value="HAMP_dom"/>
</dbReference>
<gene>
    <name evidence="4" type="ORF">H2O73_16060</name>
</gene>
<dbReference type="PANTHER" id="PTHR46663:SF2">
    <property type="entry name" value="GGDEF DOMAIN-CONTAINING PROTEIN"/>
    <property type="match status" value="1"/>
</dbReference>
<dbReference type="InterPro" id="IPR052163">
    <property type="entry name" value="DGC-Regulatory_Protein"/>
</dbReference>
<feature type="transmembrane region" description="Helical" evidence="1">
    <location>
        <begin position="12"/>
        <end position="33"/>
    </location>
</feature>
<protein>
    <submittedName>
        <fullName evidence="4">Diguanylate cyclase</fullName>
    </submittedName>
</protein>
<dbReference type="Proteomes" id="UP000571701">
    <property type="component" value="Unassembled WGS sequence"/>
</dbReference>
<evidence type="ECO:0000259" key="3">
    <source>
        <dbReference type="PROSITE" id="PS50887"/>
    </source>
</evidence>
<dbReference type="GO" id="GO:0016020">
    <property type="term" value="C:membrane"/>
    <property type="evidence" value="ECO:0007669"/>
    <property type="project" value="InterPro"/>
</dbReference>
<dbReference type="GO" id="GO:0007165">
    <property type="term" value="P:signal transduction"/>
    <property type="evidence" value="ECO:0007669"/>
    <property type="project" value="InterPro"/>
</dbReference>
<dbReference type="SUPFAM" id="SSF55073">
    <property type="entry name" value="Nucleotide cyclase"/>
    <property type="match status" value="1"/>
</dbReference>
<keyword evidence="1" id="KW-0812">Transmembrane</keyword>
<dbReference type="EMBL" id="JACFYF010000012">
    <property type="protein sequence ID" value="MBA5763878.1"/>
    <property type="molecule type" value="Genomic_DNA"/>
</dbReference>
<feature type="transmembrane region" description="Helical" evidence="1">
    <location>
        <begin position="147"/>
        <end position="169"/>
    </location>
</feature>
<dbReference type="AlphaFoldDB" id="A0A7W2FTB1"/>
<dbReference type="CDD" id="cd01949">
    <property type="entry name" value="GGDEF"/>
    <property type="match status" value="1"/>
</dbReference>
<dbReference type="Pfam" id="PF00990">
    <property type="entry name" value="GGDEF"/>
    <property type="match status" value="1"/>
</dbReference>
<dbReference type="PROSITE" id="PS50887">
    <property type="entry name" value="GGDEF"/>
    <property type="match status" value="1"/>
</dbReference>
<dbReference type="Gene3D" id="3.30.70.270">
    <property type="match status" value="1"/>
</dbReference>
<dbReference type="NCBIfam" id="TIGR00254">
    <property type="entry name" value="GGDEF"/>
    <property type="match status" value="1"/>
</dbReference>
<reference evidence="4 5" key="1">
    <citation type="submission" date="2020-07" db="EMBL/GenBank/DDBJ databases">
        <title>Vibrio marinisediminis sp. nov., isolated from marine sediment.</title>
        <authorList>
            <person name="Ji X."/>
        </authorList>
    </citation>
    <scope>NUCLEOTIDE SEQUENCE [LARGE SCALE GENOMIC DNA]</scope>
    <source>
        <strain evidence="4 5">404</strain>
    </source>
</reference>
<keyword evidence="1" id="KW-0472">Membrane</keyword>
<dbReference type="InterPro" id="IPR000160">
    <property type="entry name" value="GGDEF_dom"/>
</dbReference>
<organism evidence="4 5">
    <name type="scientific">Vibrio marinisediminis</name>
    <dbReference type="NCBI Taxonomy" id="2758441"/>
    <lineage>
        <taxon>Bacteria</taxon>
        <taxon>Pseudomonadati</taxon>
        <taxon>Pseudomonadota</taxon>
        <taxon>Gammaproteobacteria</taxon>
        <taxon>Vibrionales</taxon>
        <taxon>Vibrionaceae</taxon>
        <taxon>Vibrio</taxon>
    </lineage>
</organism>
<evidence type="ECO:0000313" key="4">
    <source>
        <dbReference type="EMBL" id="MBA5763878.1"/>
    </source>
</evidence>
<accession>A0A7W2FTB1</accession>
<keyword evidence="1" id="KW-1133">Transmembrane helix</keyword>
<proteinExistence type="predicted"/>
<evidence type="ECO:0000259" key="2">
    <source>
        <dbReference type="PROSITE" id="PS50885"/>
    </source>
</evidence>
<dbReference type="Gene3D" id="6.10.340.10">
    <property type="match status" value="1"/>
</dbReference>
<comment type="caution">
    <text evidence="4">The sequence shown here is derived from an EMBL/GenBank/DDBJ whole genome shotgun (WGS) entry which is preliminary data.</text>
</comment>
<evidence type="ECO:0000313" key="5">
    <source>
        <dbReference type="Proteomes" id="UP000571701"/>
    </source>
</evidence>
<dbReference type="PROSITE" id="PS50885">
    <property type="entry name" value="HAMP"/>
    <property type="match status" value="1"/>
</dbReference>
<dbReference type="InterPro" id="IPR043128">
    <property type="entry name" value="Rev_trsase/Diguanyl_cyclase"/>
</dbReference>
<evidence type="ECO:0000256" key="1">
    <source>
        <dbReference type="SAM" id="Phobius"/>
    </source>
</evidence>
<feature type="domain" description="HAMP" evidence="2">
    <location>
        <begin position="171"/>
        <end position="225"/>
    </location>
</feature>
<dbReference type="SMART" id="SM00267">
    <property type="entry name" value="GGDEF"/>
    <property type="match status" value="1"/>
</dbReference>